<dbReference type="PANTHER" id="PTHR30177:SF33">
    <property type="entry name" value="POSSIBLE OSMOPROTECTANT (GLYCINE BETAINE_CARNITINE_CHOLINE_L-PROLINE) TRANSPORT INTEGRAL MEMBRANE PROTEIN ABC TRANSPORTER PROZ"/>
    <property type="match status" value="1"/>
</dbReference>
<evidence type="ECO:0000256" key="6">
    <source>
        <dbReference type="RuleBase" id="RU363032"/>
    </source>
</evidence>
<gene>
    <name evidence="8" type="ORF">AOC05_14705</name>
</gene>
<evidence type="ECO:0000313" key="8">
    <source>
        <dbReference type="EMBL" id="ALE94277.1"/>
    </source>
</evidence>
<dbReference type="SUPFAM" id="SSF161098">
    <property type="entry name" value="MetI-like"/>
    <property type="match status" value="1"/>
</dbReference>
<dbReference type="GO" id="GO:0005886">
    <property type="term" value="C:plasma membrane"/>
    <property type="evidence" value="ECO:0007669"/>
    <property type="project" value="UniProtKB-SubCell"/>
</dbReference>
<dbReference type="Proteomes" id="UP000062833">
    <property type="component" value="Chromosome"/>
</dbReference>
<feature type="transmembrane region" description="Helical" evidence="6">
    <location>
        <begin position="108"/>
        <end position="130"/>
    </location>
</feature>
<evidence type="ECO:0000256" key="4">
    <source>
        <dbReference type="ARBA" id="ARBA00022989"/>
    </source>
</evidence>
<dbReference type="EMBL" id="CP012677">
    <property type="protein sequence ID" value="ALE94277.1"/>
    <property type="molecule type" value="Genomic_DNA"/>
</dbReference>
<feature type="transmembrane region" description="Helical" evidence="6">
    <location>
        <begin position="44"/>
        <end position="66"/>
    </location>
</feature>
<accession>A0A0M4R1Y2</accession>
<dbReference type="GO" id="GO:0055085">
    <property type="term" value="P:transmembrane transport"/>
    <property type="evidence" value="ECO:0007669"/>
    <property type="project" value="InterPro"/>
</dbReference>
<proteinExistence type="inferred from homology"/>
<protein>
    <submittedName>
        <fullName evidence="8">ABC transporter permease</fullName>
    </submittedName>
</protein>
<dbReference type="InterPro" id="IPR051204">
    <property type="entry name" value="ABC_transp_perm/SBD"/>
</dbReference>
<dbReference type="KEGG" id="aaq:AOC05_14705"/>
<feature type="transmembrane region" description="Helical" evidence="6">
    <location>
        <begin position="204"/>
        <end position="224"/>
    </location>
</feature>
<dbReference type="PANTHER" id="PTHR30177">
    <property type="entry name" value="GLYCINE BETAINE/L-PROLINE TRANSPORT SYSTEM PERMEASE PROTEIN PROW"/>
    <property type="match status" value="1"/>
</dbReference>
<dbReference type="InterPro" id="IPR035906">
    <property type="entry name" value="MetI-like_sf"/>
</dbReference>
<dbReference type="Pfam" id="PF00528">
    <property type="entry name" value="BPD_transp_1"/>
    <property type="match status" value="1"/>
</dbReference>
<feature type="domain" description="ABC transmembrane type-1" evidence="7">
    <location>
        <begin position="40"/>
        <end position="221"/>
    </location>
</feature>
<dbReference type="GO" id="GO:0031460">
    <property type="term" value="P:glycine betaine transport"/>
    <property type="evidence" value="ECO:0007669"/>
    <property type="project" value="TreeGrafter"/>
</dbReference>
<keyword evidence="4 6" id="KW-1133">Transmembrane helix</keyword>
<evidence type="ECO:0000259" key="7">
    <source>
        <dbReference type="PROSITE" id="PS50928"/>
    </source>
</evidence>
<keyword evidence="9" id="KW-1185">Reference proteome</keyword>
<evidence type="ECO:0000256" key="1">
    <source>
        <dbReference type="ARBA" id="ARBA00004141"/>
    </source>
</evidence>
<organism evidence="8 9">
    <name type="scientific">Arthrobacter alpinus</name>
    <dbReference type="NCBI Taxonomy" id="656366"/>
    <lineage>
        <taxon>Bacteria</taxon>
        <taxon>Bacillati</taxon>
        <taxon>Actinomycetota</taxon>
        <taxon>Actinomycetes</taxon>
        <taxon>Micrococcales</taxon>
        <taxon>Micrococcaceae</taxon>
        <taxon>Arthrobacter</taxon>
    </lineage>
</organism>
<comment type="subcellular location">
    <subcellularLocation>
        <location evidence="6">Cell membrane</location>
        <topology evidence="6">Multi-pass membrane protein</topology>
    </subcellularLocation>
    <subcellularLocation>
        <location evidence="1">Membrane</location>
        <topology evidence="1">Multi-pass membrane protein</topology>
    </subcellularLocation>
</comment>
<dbReference type="Gene3D" id="1.10.3720.10">
    <property type="entry name" value="MetI-like"/>
    <property type="match status" value="1"/>
</dbReference>
<comment type="similarity">
    <text evidence="6">Belongs to the binding-protein-dependent transport system permease family.</text>
</comment>
<sequence length="250" mass="25948">MPRTALPATTYTSSSPFSQGWQWLTDPTNWQGPAGIPVRIFEHLGYSGLTLLISVAIAVPIGLYVGHTGRGRVVVVSLAGMLRALPTLGIMTLFALIATSTLSLMPAIWSLVLLAVPPILTGTYAGIAAVDREIVDAARGVGMTERQLLFRVEVPNGLAVMLGGFRSAVLQVIATVAVVAFISLGGLGRYIIDGLAVQDYGQVLGGAVIIAAVAIVIDGLLALLQRVVVSPGLKEPSISEIALNSTGGNP</sequence>
<keyword evidence="5 6" id="KW-0472">Membrane</keyword>
<evidence type="ECO:0000313" key="9">
    <source>
        <dbReference type="Proteomes" id="UP000062833"/>
    </source>
</evidence>
<dbReference type="AlphaFoldDB" id="A0A0M4R1Y2"/>
<evidence type="ECO:0000256" key="2">
    <source>
        <dbReference type="ARBA" id="ARBA00022448"/>
    </source>
</evidence>
<evidence type="ECO:0000256" key="3">
    <source>
        <dbReference type="ARBA" id="ARBA00022692"/>
    </source>
</evidence>
<dbReference type="PATRIC" id="fig|656366.3.peg.3169"/>
<reference evidence="9" key="1">
    <citation type="submission" date="2015-09" db="EMBL/GenBank/DDBJ databases">
        <title>Complete genome of Arthrobacter alpinus strain R3.8.</title>
        <authorList>
            <person name="See-Too W.S."/>
            <person name="Chan K.G."/>
        </authorList>
    </citation>
    <scope>NUCLEOTIDE SEQUENCE [LARGE SCALE GENOMIC DNA]</scope>
    <source>
        <strain evidence="9">R3.8</strain>
    </source>
</reference>
<name>A0A0M4R1Y2_9MICC</name>
<dbReference type="PROSITE" id="PS50928">
    <property type="entry name" value="ABC_TM1"/>
    <property type="match status" value="1"/>
</dbReference>
<dbReference type="CDD" id="cd06261">
    <property type="entry name" value="TM_PBP2"/>
    <property type="match status" value="1"/>
</dbReference>
<keyword evidence="2 6" id="KW-0813">Transport</keyword>
<dbReference type="OrthoDB" id="5244012at2"/>
<feature type="transmembrane region" description="Helical" evidence="6">
    <location>
        <begin position="168"/>
        <end position="192"/>
    </location>
</feature>
<feature type="transmembrane region" description="Helical" evidence="6">
    <location>
        <begin position="73"/>
        <end position="96"/>
    </location>
</feature>
<keyword evidence="3 6" id="KW-0812">Transmembrane</keyword>
<evidence type="ECO:0000256" key="5">
    <source>
        <dbReference type="ARBA" id="ARBA00023136"/>
    </source>
</evidence>
<dbReference type="InterPro" id="IPR000515">
    <property type="entry name" value="MetI-like"/>
</dbReference>